<evidence type="ECO:0000313" key="4">
    <source>
        <dbReference type="Proteomes" id="UP000578531"/>
    </source>
</evidence>
<dbReference type="OrthoDB" id="3210850at2759"/>
<accession>A0A8H6FVH3</accession>
<evidence type="ECO:0000313" key="3">
    <source>
        <dbReference type="EMBL" id="KAF6235555.1"/>
    </source>
</evidence>
<protein>
    <submittedName>
        <fullName evidence="3">Uncharacterized protein</fullName>
    </submittedName>
</protein>
<feature type="transmembrane region" description="Helical" evidence="2">
    <location>
        <begin position="44"/>
        <end position="67"/>
    </location>
</feature>
<proteinExistence type="predicted"/>
<dbReference type="RefSeq" id="XP_037164923.1">
    <property type="nucleotide sequence ID" value="XM_037308149.1"/>
</dbReference>
<keyword evidence="2" id="KW-0812">Transmembrane</keyword>
<feature type="region of interest" description="Disordered" evidence="1">
    <location>
        <begin position="85"/>
        <end position="112"/>
    </location>
</feature>
<keyword evidence="2" id="KW-0472">Membrane</keyword>
<reference evidence="3 4" key="1">
    <citation type="journal article" date="2020" name="Genomics">
        <title>Complete, high-quality genomes from long-read metagenomic sequencing of two wolf lichen thalli reveals enigmatic genome architecture.</title>
        <authorList>
            <person name="McKenzie S.K."/>
            <person name="Walston R.F."/>
            <person name="Allen J.L."/>
        </authorList>
    </citation>
    <scope>NUCLEOTIDE SEQUENCE [LARGE SCALE GENOMIC DNA]</scope>
    <source>
        <strain evidence="3">WasteWater2</strain>
    </source>
</reference>
<evidence type="ECO:0000256" key="1">
    <source>
        <dbReference type="SAM" id="MobiDB-lite"/>
    </source>
</evidence>
<dbReference type="AlphaFoldDB" id="A0A8H6FVH3"/>
<dbReference type="EMBL" id="JACCJC010000024">
    <property type="protein sequence ID" value="KAF6235555.1"/>
    <property type="molecule type" value="Genomic_DNA"/>
</dbReference>
<comment type="caution">
    <text evidence="3">The sequence shown here is derived from an EMBL/GenBank/DDBJ whole genome shotgun (WGS) entry which is preliminary data.</text>
</comment>
<dbReference type="GeneID" id="59287899"/>
<dbReference type="Proteomes" id="UP000578531">
    <property type="component" value="Unassembled WGS sequence"/>
</dbReference>
<gene>
    <name evidence="3" type="ORF">HO173_006238</name>
</gene>
<name>A0A8H6FVH3_9LECA</name>
<keyword evidence="4" id="KW-1185">Reference proteome</keyword>
<sequence>MFINPLFNSRQPCLHTAGRTNLSLAARLKTLEIGNFKQLNSIRVLVLAIYSCTLAFIFTGGLLINAWDFTTEDRRGCPSCKKKEEMDAKGATIAEPTKEPGPAPVKGLSRCH</sequence>
<evidence type="ECO:0000256" key="2">
    <source>
        <dbReference type="SAM" id="Phobius"/>
    </source>
</evidence>
<keyword evidence="2" id="KW-1133">Transmembrane helix</keyword>
<organism evidence="3 4">
    <name type="scientific">Letharia columbiana</name>
    <dbReference type="NCBI Taxonomy" id="112416"/>
    <lineage>
        <taxon>Eukaryota</taxon>
        <taxon>Fungi</taxon>
        <taxon>Dikarya</taxon>
        <taxon>Ascomycota</taxon>
        <taxon>Pezizomycotina</taxon>
        <taxon>Lecanoromycetes</taxon>
        <taxon>OSLEUM clade</taxon>
        <taxon>Lecanoromycetidae</taxon>
        <taxon>Lecanorales</taxon>
        <taxon>Lecanorineae</taxon>
        <taxon>Parmeliaceae</taxon>
        <taxon>Letharia</taxon>
    </lineage>
</organism>